<evidence type="ECO:0000313" key="2">
    <source>
        <dbReference type="Proteomes" id="UP000078492"/>
    </source>
</evidence>
<evidence type="ECO:0000313" key="1">
    <source>
        <dbReference type="EMBL" id="KYN15799.1"/>
    </source>
</evidence>
<keyword evidence="2" id="KW-1185">Reference proteome</keyword>
<dbReference type="PANTHER" id="PTHR46060:SF1">
    <property type="entry name" value="MARINER MOS1 TRANSPOSASE-LIKE PROTEIN"/>
    <property type="match status" value="1"/>
</dbReference>
<accession>A0A151J1P6</accession>
<dbReference type="Proteomes" id="UP000078492">
    <property type="component" value="Unassembled WGS sequence"/>
</dbReference>
<protein>
    <recommendedName>
        <fullName evidence="3">Mos1 transposase HTH domain-containing protein</fullName>
    </recommendedName>
</protein>
<dbReference type="STRING" id="471704.A0A151J1P6"/>
<gene>
    <name evidence="1" type="ORF">ALC57_11971</name>
</gene>
<dbReference type="Gene3D" id="1.10.10.1450">
    <property type="match status" value="1"/>
</dbReference>
<dbReference type="Pfam" id="PF13565">
    <property type="entry name" value="HTH_32"/>
    <property type="match status" value="1"/>
</dbReference>
<reference evidence="1 2" key="1">
    <citation type="submission" date="2015-09" db="EMBL/GenBank/DDBJ databases">
        <title>Trachymyrmex cornetzi WGS genome.</title>
        <authorList>
            <person name="Nygaard S."/>
            <person name="Hu H."/>
            <person name="Boomsma J."/>
            <person name="Zhang G."/>
        </authorList>
    </citation>
    <scope>NUCLEOTIDE SEQUENCE [LARGE SCALE GENOMIC DNA]</scope>
    <source>
        <strain evidence="1">Tcor2-1</strain>
        <tissue evidence="1">Whole body</tissue>
    </source>
</reference>
<evidence type="ECO:0008006" key="3">
    <source>
        <dbReference type="Google" id="ProtNLM"/>
    </source>
</evidence>
<dbReference type="PANTHER" id="PTHR46060">
    <property type="entry name" value="MARINER MOS1 TRANSPOSASE-LIKE PROTEIN"/>
    <property type="match status" value="1"/>
</dbReference>
<dbReference type="EMBL" id="KQ980497">
    <property type="protein sequence ID" value="KYN15799.1"/>
    <property type="molecule type" value="Genomic_DNA"/>
</dbReference>
<name>A0A151J1P6_9HYME</name>
<dbReference type="AlphaFoldDB" id="A0A151J1P6"/>
<sequence length="128" mass="14615">MQRSFEQRIAIKFCVKLGKSAMETLPMMKTAFGDDCLSDRQVYPWHKAFLEGREEINDEARAGRPSTITTDENVTRVRELLNSDRRLSVRLVAQILKIPKSTVHEIVTNNLQMRKVCATTRHPTAPSS</sequence>
<organism evidence="1 2">
    <name type="scientific">Trachymyrmex cornetzi</name>
    <dbReference type="NCBI Taxonomy" id="471704"/>
    <lineage>
        <taxon>Eukaryota</taxon>
        <taxon>Metazoa</taxon>
        <taxon>Ecdysozoa</taxon>
        <taxon>Arthropoda</taxon>
        <taxon>Hexapoda</taxon>
        <taxon>Insecta</taxon>
        <taxon>Pterygota</taxon>
        <taxon>Neoptera</taxon>
        <taxon>Endopterygota</taxon>
        <taxon>Hymenoptera</taxon>
        <taxon>Apocrita</taxon>
        <taxon>Aculeata</taxon>
        <taxon>Formicoidea</taxon>
        <taxon>Formicidae</taxon>
        <taxon>Myrmicinae</taxon>
        <taxon>Trachymyrmex</taxon>
    </lineage>
</organism>
<dbReference type="InterPro" id="IPR052709">
    <property type="entry name" value="Transposase-MT_Hybrid"/>
</dbReference>
<proteinExistence type="predicted"/>